<dbReference type="GO" id="GO:0016757">
    <property type="term" value="F:glycosyltransferase activity"/>
    <property type="evidence" value="ECO:0007669"/>
    <property type="project" value="TreeGrafter"/>
</dbReference>
<dbReference type="Gene3D" id="3.40.50.2000">
    <property type="entry name" value="Glycogen Phosphorylase B"/>
    <property type="match status" value="2"/>
</dbReference>
<accession>D2EG49</accession>
<dbReference type="PANTHER" id="PTHR46401:SF2">
    <property type="entry name" value="GLYCOSYLTRANSFERASE WBBK-RELATED"/>
    <property type="match status" value="1"/>
</dbReference>
<dbReference type="EMBL" id="GG730060">
    <property type="protein sequence ID" value="EEZ92666.1"/>
    <property type="molecule type" value="Genomic_DNA"/>
</dbReference>
<evidence type="ECO:0000313" key="3">
    <source>
        <dbReference type="Proteomes" id="UP000009375"/>
    </source>
</evidence>
<reference evidence="2 3" key="1">
    <citation type="journal article" date="2010" name="Proc. Natl. Acad. Sci. U.S.A.">
        <title>Enigmatic, ultrasmall, uncultivated Archaea.</title>
        <authorList>
            <person name="Baker B.J."/>
            <person name="Comolli L.R."/>
            <person name="Dick G.J."/>
            <person name="Hauser L.J."/>
            <person name="Hyatt D."/>
            <person name="Dill B.D."/>
            <person name="Land M.L."/>
            <person name="Verberkmoes N.C."/>
            <person name="Hettich R.L."/>
            <person name="Banfield J.F."/>
        </authorList>
    </citation>
    <scope>NUCLEOTIDE SEQUENCE [LARGE SCALE GENOMIC DNA]</scope>
</reference>
<dbReference type="SUPFAM" id="SSF53756">
    <property type="entry name" value="UDP-Glycosyltransferase/glycogen phosphorylase"/>
    <property type="match status" value="1"/>
</dbReference>
<keyword evidence="1 2" id="KW-0808">Transferase</keyword>
<gene>
    <name evidence="2" type="ORF">BJBARM4_0733</name>
</gene>
<organism evidence="2 3">
    <name type="scientific">Candidatus Parvarchaeum acidiphilum ARMAN-4</name>
    <dbReference type="NCBI Taxonomy" id="662760"/>
    <lineage>
        <taxon>Archaea</taxon>
        <taxon>Candidatus Parvarchaeota</taxon>
        <taxon>Candidatus Parvarchaeum</taxon>
    </lineage>
</organism>
<evidence type="ECO:0000313" key="2">
    <source>
        <dbReference type="EMBL" id="EEZ92666.1"/>
    </source>
</evidence>
<sequence length="354" mass="42108">MAYEISLINYQFKQTGHGIDVYSYRLYEELRKHINVNKIEINQFMNPLLKNIRPNFLNKNIRRKLFFTLKKTSIKNKNIHVLEPLILQKNNLDIPKNKIITVHDFYIFDEKQMMKRLERFNGYLKKVAYRDLFNNRKFYDYIKKYDFVFASSKSTEKRLIEEFGVDSDKIEVSNCIIPDKFQSNKKEKESNKTIIGFINNFTENKTAKLKVFIEKFKQIKDDSLEFQIYGRGFPFDDLIKDDPRIKYLGFLAEEKIVDTLNSFSVYLSTSTVEGFGMPIMQAKACKIPVLCYNGDIPDLVKRNTLLWNDENLEEVIKNRLWEKIDLDKAYKDAEECRADNVVTKIIKRYEEIFV</sequence>
<dbReference type="Proteomes" id="UP000009375">
    <property type="component" value="Unassembled WGS sequence"/>
</dbReference>
<evidence type="ECO:0000256" key="1">
    <source>
        <dbReference type="ARBA" id="ARBA00022679"/>
    </source>
</evidence>
<dbReference type="CDD" id="cd03801">
    <property type="entry name" value="GT4_PimA-like"/>
    <property type="match status" value="1"/>
</dbReference>
<dbReference type="AlphaFoldDB" id="D2EG49"/>
<dbReference type="PANTHER" id="PTHR46401">
    <property type="entry name" value="GLYCOSYLTRANSFERASE WBBK-RELATED"/>
    <property type="match status" value="1"/>
</dbReference>
<dbReference type="Pfam" id="PF13692">
    <property type="entry name" value="Glyco_trans_1_4"/>
    <property type="match status" value="1"/>
</dbReference>
<name>D2EG49_PARA4</name>
<proteinExistence type="predicted"/>
<protein>
    <submittedName>
        <fullName evidence="2">Glycosyl transferase group 1</fullName>
    </submittedName>
</protein>